<evidence type="ECO:0000256" key="1">
    <source>
        <dbReference type="SAM" id="MobiDB-lite"/>
    </source>
</evidence>
<protein>
    <submittedName>
        <fullName evidence="2">Uncharacterized protein</fullName>
    </submittedName>
</protein>
<feature type="region of interest" description="Disordered" evidence="1">
    <location>
        <begin position="1"/>
        <end position="117"/>
    </location>
</feature>
<proteinExistence type="predicted"/>
<evidence type="ECO:0000313" key="2">
    <source>
        <dbReference type="EMBL" id="MBW0515414.1"/>
    </source>
</evidence>
<comment type="caution">
    <text evidence="2">The sequence shown here is derived from an EMBL/GenBank/DDBJ whole genome shotgun (WGS) entry which is preliminary data.</text>
</comment>
<name>A0A9Q3E5V7_9BASI</name>
<organism evidence="2 3">
    <name type="scientific">Austropuccinia psidii MF-1</name>
    <dbReference type="NCBI Taxonomy" id="1389203"/>
    <lineage>
        <taxon>Eukaryota</taxon>
        <taxon>Fungi</taxon>
        <taxon>Dikarya</taxon>
        <taxon>Basidiomycota</taxon>
        <taxon>Pucciniomycotina</taxon>
        <taxon>Pucciniomycetes</taxon>
        <taxon>Pucciniales</taxon>
        <taxon>Sphaerophragmiaceae</taxon>
        <taxon>Austropuccinia</taxon>
    </lineage>
</organism>
<sequence length="172" mass="19645">MHNELISSSKEFHGSRKDRGPSEGVDTHILQRRSPKDKSLVEKPKYFVRGPEEDVGPKNEQQPCGSSSRLHKQESSSTSAKQGKASPKEQSEGKAKGKGKATSKWNRPYPQNYRIPKKEKKSLENVFNIARTLMEFKNKGEERMNQSFPKKIDLVNLVTHFEICNKEIFCRA</sequence>
<accession>A0A9Q3E5V7</accession>
<feature type="compositionally biased region" description="Basic and acidic residues" evidence="1">
    <location>
        <begin position="34"/>
        <end position="57"/>
    </location>
</feature>
<evidence type="ECO:0000313" key="3">
    <source>
        <dbReference type="Proteomes" id="UP000765509"/>
    </source>
</evidence>
<gene>
    <name evidence="2" type="ORF">O181_055129</name>
</gene>
<dbReference type="EMBL" id="AVOT02024619">
    <property type="protein sequence ID" value="MBW0515414.1"/>
    <property type="molecule type" value="Genomic_DNA"/>
</dbReference>
<dbReference type="AlphaFoldDB" id="A0A9Q3E5V7"/>
<feature type="compositionally biased region" description="Polar residues" evidence="1">
    <location>
        <begin position="59"/>
        <end position="68"/>
    </location>
</feature>
<reference evidence="2" key="1">
    <citation type="submission" date="2021-03" db="EMBL/GenBank/DDBJ databases">
        <title>Draft genome sequence of rust myrtle Austropuccinia psidii MF-1, a brazilian biotype.</title>
        <authorList>
            <person name="Quecine M.C."/>
            <person name="Pachon D.M.R."/>
            <person name="Bonatelli M.L."/>
            <person name="Correr F.H."/>
            <person name="Franceschini L.M."/>
            <person name="Leite T.F."/>
            <person name="Margarido G.R.A."/>
            <person name="Almeida C.A."/>
            <person name="Ferrarezi J.A."/>
            <person name="Labate C.A."/>
        </authorList>
    </citation>
    <scope>NUCLEOTIDE SEQUENCE</scope>
    <source>
        <strain evidence="2">MF-1</strain>
    </source>
</reference>
<feature type="compositionally biased region" description="Basic and acidic residues" evidence="1">
    <location>
        <begin position="86"/>
        <end position="95"/>
    </location>
</feature>
<keyword evidence="3" id="KW-1185">Reference proteome</keyword>
<feature type="compositionally biased region" description="Basic and acidic residues" evidence="1">
    <location>
        <begin position="10"/>
        <end position="21"/>
    </location>
</feature>
<dbReference type="Proteomes" id="UP000765509">
    <property type="component" value="Unassembled WGS sequence"/>
</dbReference>